<accession>A6G3X9</accession>
<dbReference type="InterPro" id="IPR044922">
    <property type="entry name" value="DUF2063_N_sf"/>
</dbReference>
<dbReference type="RefSeq" id="WP_006971428.1">
    <property type="nucleotide sequence ID" value="NZ_ABCS01000019.1"/>
</dbReference>
<dbReference type="SUPFAM" id="SSF51658">
    <property type="entry name" value="Xylose isomerase-like"/>
    <property type="match status" value="1"/>
</dbReference>
<evidence type="ECO:0000313" key="2">
    <source>
        <dbReference type="EMBL" id="EDM79516.1"/>
    </source>
</evidence>
<organism evidence="2 3">
    <name type="scientific">Plesiocystis pacifica SIR-1</name>
    <dbReference type="NCBI Taxonomy" id="391625"/>
    <lineage>
        <taxon>Bacteria</taxon>
        <taxon>Pseudomonadati</taxon>
        <taxon>Myxococcota</taxon>
        <taxon>Polyangia</taxon>
        <taxon>Nannocystales</taxon>
        <taxon>Nannocystaceae</taxon>
        <taxon>Plesiocystis</taxon>
    </lineage>
</organism>
<evidence type="ECO:0000259" key="1">
    <source>
        <dbReference type="Pfam" id="PF09836"/>
    </source>
</evidence>
<dbReference type="STRING" id="391625.PPSIR1_35357"/>
<proteinExistence type="predicted"/>
<dbReference type="Gene3D" id="3.20.20.150">
    <property type="entry name" value="Divalent-metal-dependent TIM barrel enzymes"/>
    <property type="match status" value="1"/>
</dbReference>
<dbReference type="Pfam" id="PF09836">
    <property type="entry name" value="DUF2063"/>
    <property type="match status" value="1"/>
</dbReference>
<dbReference type="InterPro" id="IPR018640">
    <property type="entry name" value="DUF2063"/>
</dbReference>
<sequence length="580" mass="64491">MGLRTRHYARALAGALDVDWVEVISENFLARGGRPVATLEAVRERMPVVLHGVSLGIGSLDAPDPGFLRELRELAERIEPAWVSEHLCWATHAGHHSHALLPVPHTREALDAVVERVARAQDVLGRRILLENVSSYVRFGADEMREWEFLSELCARADCLLLLDLNNIVVNATNHGFDPLEFLDGVPGERVWQFHLANHSDRGIYKFDSHRGAVPEAVWQLYRAALERWGPVSSLVEWDEETPEWAVLAAEQRKAAAIARELCGAAADEREPRWPPSLAGAPAPAAAPRSPAPELAALQQHFWELITYPSGVDDYLSGSNAATQDLFTESFVESPSFPRLARMEVYANDYFWRLAGVLEDHFPVAAWMLGTVEFHNLVTDYVLAQPSRDPDLRNYSAGFPAFVASHVLSGAEPELVEVTRIEHDRIRLLTCADQPLLRPEDLAQLPLDAWPRARFVVAETVALHPTTRPYTVMRGFSQEGLRLREARRRCPARPGYTLIWRQALGTRVRDLDDAEARALTALMFGASFLEICAAASGVDSGVGEASPTADTEAGAEADPQQVALWLRRWVDDELLTAMQT</sequence>
<keyword evidence="3" id="KW-1185">Reference proteome</keyword>
<feature type="domain" description="Putative DNA-binding" evidence="1">
    <location>
        <begin position="299"/>
        <end position="403"/>
    </location>
</feature>
<dbReference type="Pfam" id="PF05114">
    <property type="entry name" value="MbnB_TglH_ChrH"/>
    <property type="match status" value="1"/>
</dbReference>
<dbReference type="eggNOG" id="COG3219">
    <property type="taxonomic scope" value="Bacteria"/>
</dbReference>
<dbReference type="PANTHER" id="PTHR42194">
    <property type="entry name" value="UPF0276 PROTEIN HI_1600"/>
    <property type="match status" value="1"/>
</dbReference>
<dbReference type="InterPro" id="IPR036237">
    <property type="entry name" value="Xyl_isomerase-like_sf"/>
</dbReference>
<comment type="caution">
    <text evidence="2">The sequence shown here is derived from an EMBL/GenBank/DDBJ whole genome shotgun (WGS) entry which is preliminary data.</text>
</comment>
<dbReference type="InterPro" id="IPR007801">
    <property type="entry name" value="MbnB/TglH/ChrH"/>
</dbReference>
<dbReference type="PANTHER" id="PTHR42194:SF1">
    <property type="entry name" value="UPF0276 PROTEIN HI_1600"/>
    <property type="match status" value="1"/>
</dbReference>
<dbReference type="Gene3D" id="1.10.150.690">
    <property type="entry name" value="DUF2063"/>
    <property type="match status" value="1"/>
</dbReference>
<dbReference type="Proteomes" id="UP000005801">
    <property type="component" value="Unassembled WGS sequence"/>
</dbReference>
<dbReference type="eggNOG" id="COG3220">
    <property type="taxonomic scope" value="Bacteria"/>
</dbReference>
<dbReference type="EMBL" id="ABCS01000019">
    <property type="protein sequence ID" value="EDM79516.1"/>
    <property type="molecule type" value="Genomic_DNA"/>
</dbReference>
<evidence type="ECO:0000313" key="3">
    <source>
        <dbReference type="Proteomes" id="UP000005801"/>
    </source>
</evidence>
<dbReference type="NCBIfam" id="NF003818">
    <property type="entry name" value="PRK05409.1"/>
    <property type="match status" value="1"/>
</dbReference>
<reference evidence="2 3" key="1">
    <citation type="submission" date="2007-06" db="EMBL/GenBank/DDBJ databases">
        <authorList>
            <person name="Shimkets L."/>
            <person name="Ferriera S."/>
            <person name="Johnson J."/>
            <person name="Kravitz S."/>
            <person name="Beeson K."/>
            <person name="Sutton G."/>
            <person name="Rogers Y.-H."/>
            <person name="Friedman R."/>
            <person name="Frazier M."/>
            <person name="Venter J.C."/>
        </authorList>
    </citation>
    <scope>NUCLEOTIDE SEQUENCE [LARGE SCALE GENOMIC DNA]</scope>
    <source>
        <strain evidence="2 3">SIR-1</strain>
    </source>
</reference>
<dbReference type="AlphaFoldDB" id="A6G3X9"/>
<protein>
    <recommendedName>
        <fullName evidence="1">Putative DNA-binding domain-containing protein</fullName>
    </recommendedName>
</protein>
<gene>
    <name evidence="2" type="ORF">PPSIR1_35357</name>
</gene>
<name>A6G3X9_9BACT</name>